<evidence type="ECO:0000313" key="2">
    <source>
        <dbReference type="Proteomes" id="UP000005270"/>
    </source>
</evidence>
<keyword evidence="2" id="KW-1185">Reference proteome</keyword>
<dbReference type="HOGENOM" id="CLU_2613435_0_0_2"/>
<reference evidence="1 2" key="1">
    <citation type="journal article" date="2012" name="J. Bacteriol.">
        <title>Complete genome sequence of the hyperthermophilic cellulolytic Crenarchaeon 'Thermogladius cellulolyticus' 1633.</title>
        <authorList>
            <person name="Mardanov A.V."/>
            <person name="Kochetkova T.V."/>
            <person name="Beletsky A.V."/>
            <person name="Bonch-Osmolovskaya E.A."/>
            <person name="Ravin N.V."/>
            <person name="Skryabin K.G."/>
        </authorList>
    </citation>
    <scope>NUCLEOTIDE SEQUENCE [LARGE SCALE GENOMIC DNA]</scope>
    <source>
        <strain evidence="2">DSM 22663 / VKM B-2946 / 1633</strain>
    </source>
</reference>
<gene>
    <name evidence="1" type="ordered locus">TCELL_1300</name>
</gene>
<dbReference type="OrthoDB" id="45678at2157"/>
<dbReference type="Proteomes" id="UP000005270">
    <property type="component" value="Chromosome"/>
</dbReference>
<proteinExistence type="predicted"/>
<dbReference type="KEGG" id="thg:TCELL_1300"/>
<accession>I3TG35</accession>
<sequence length="77" mass="8581">MAEIGEKTASAYLSIHLVPCDAKSECPFYKLEKAEEDQCVAVCTVTDRVLTRSSARKCLTLWRECPFYKLGVESSSS</sequence>
<dbReference type="AlphaFoldDB" id="I3TG35"/>
<organism evidence="1 2">
    <name type="scientific">Thermogladius calderae (strain DSM 22663 / VKM B-2946 / 1633)</name>
    <dbReference type="NCBI Taxonomy" id="1184251"/>
    <lineage>
        <taxon>Archaea</taxon>
        <taxon>Thermoproteota</taxon>
        <taxon>Thermoprotei</taxon>
        <taxon>Desulfurococcales</taxon>
        <taxon>Desulfurococcaceae</taxon>
        <taxon>Thermogladius</taxon>
    </lineage>
</organism>
<dbReference type="STRING" id="1184251.TCELL_1300"/>
<dbReference type="GeneID" id="13013622"/>
<dbReference type="eggNOG" id="arCOG06043">
    <property type="taxonomic scope" value="Archaea"/>
</dbReference>
<name>I3TG35_THEC1</name>
<evidence type="ECO:0000313" key="1">
    <source>
        <dbReference type="EMBL" id="AFK51723.1"/>
    </source>
</evidence>
<dbReference type="RefSeq" id="WP_014737973.1">
    <property type="nucleotide sequence ID" value="NC_017954.1"/>
</dbReference>
<dbReference type="EMBL" id="CP003531">
    <property type="protein sequence ID" value="AFK51723.1"/>
    <property type="molecule type" value="Genomic_DNA"/>
</dbReference>
<dbReference type="InParanoid" id="I3TG35"/>
<protein>
    <submittedName>
        <fullName evidence="1">Uncharacterized protein</fullName>
    </submittedName>
</protein>